<reference evidence="1 2" key="1">
    <citation type="submission" date="2017-06" db="EMBL/GenBank/DDBJ databases">
        <authorList>
            <person name="Kim H.J."/>
            <person name="Triplett B.A."/>
        </authorList>
    </citation>
    <scope>NUCLEOTIDE SEQUENCE [LARGE SCALE GENOMIC DNA]</scope>
    <source>
        <strain evidence="1 2">SCA</strain>
    </source>
</reference>
<dbReference type="Proteomes" id="UP000198304">
    <property type="component" value="Unassembled WGS sequence"/>
</dbReference>
<gene>
    <name evidence="1" type="ORF">SAMN05446037_102929</name>
</gene>
<protein>
    <submittedName>
        <fullName evidence="1">Uncharacterized protein</fullName>
    </submittedName>
</protein>
<accession>A0A239INL2</accession>
<dbReference type="EMBL" id="FZOJ01000029">
    <property type="protein sequence ID" value="SNS95250.1"/>
    <property type="molecule type" value="Genomic_DNA"/>
</dbReference>
<evidence type="ECO:0000313" key="2">
    <source>
        <dbReference type="Proteomes" id="UP000198304"/>
    </source>
</evidence>
<name>A0A239INL2_9FIRM</name>
<sequence>MPRQAHKKSNTGMYHITIRQLARVTGVSKYVVEKA</sequence>
<evidence type="ECO:0000313" key="1">
    <source>
        <dbReference type="EMBL" id="SNS95250.1"/>
    </source>
</evidence>
<dbReference type="AlphaFoldDB" id="A0A239INL2"/>
<organism evidence="1 2">
    <name type="scientific">Anaerovirgula multivorans</name>
    <dbReference type="NCBI Taxonomy" id="312168"/>
    <lineage>
        <taxon>Bacteria</taxon>
        <taxon>Bacillati</taxon>
        <taxon>Bacillota</taxon>
        <taxon>Clostridia</taxon>
        <taxon>Peptostreptococcales</taxon>
        <taxon>Natronincolaceae</taxon>
        <taxon>Anaerovirgula</taxon>
    </lineage>
</organism>
<keyword evidence="2" id="KW-1185">Reference proteome</keyword>
<proteinExistence type="predicted"/>